<dbReference type="Proteomes" id="UP000070250">
    <property type="component" value="Chromosome"/>
</dbReference>
<name>A0A127F9K5_STEDE</name>
<evidence type="ECO:0000313" key="1">
    <source>
        <dbReference type="EMBL" id="AMN46239.1"/>
    </source>
</evidence>
<dbReference type="AlphaFoldDB" id="A0A127F9K5"/>
<reference evidence="1 2" key="1">
    <citation type="submission" date="2015-06" db="EMBL/GenBank/DDBJ databases">
        <title>A Comprehensive Approach to Explore the Metabolic and Phylogenetic Diversity of Bacterial Steroid Degradation in the Environment: Testosterone as an Example.</title>
        <authorList>
            <person name="Yang F.-C."/>
            <person name="Chen Y.-L."/>
            <person name="Yu C.-P."/>
            <person name="Tang S.-L."/>
            <person name="Wang P.-H."/>
            <person name="Ismail W."/>
            <person name="Wang C.-H."/>
            <person name="Yang C.-Y."/>
            <person name="Chiang Y.-R."/>
        </authorList>
    </citation>
    <scope>NUCLEOTIDE SEQUENCE [LARGE SCALE GENOMIC DNA]</scope>
    <source>
        <strain evidence="1 2">DSM 18526</strain>
    </source>
</reference>
<gene>
    <name evidence="1" type="ORF">ACG33_03785</name>
</gene>
<protein>
    <submittedName>
        <fullName evidence="1">Uncharacterized protein</fullName>
    </submittedName>
</protein>
<sequence length="430" mass="48114">MTVLQDYSGPFNPDLTLDDFSRNFLCHLGREYMLLGILVGRTAHPPGAVKDSYARLGIESYMAASPIYSKRMQRLMNFEGDDVGTAFKNMQLDIGAAHQYMDFNFRLDSPNYGEFWVHCGSLLEAELGGPQRVKTMCHDIEDPTFDATAAAINPSMMMRAIHRPPRNSDGNGEGRYPHCRWKVLIADGTNAFEQHPNLAVVQKAKIASIPLVMPKKDREPGGWQDYSGPFEPHAQLEDYSHSALVKLCQEFGAQIQLLVRGYLLSEMNHKGAESAAAMSRSMWIGHACMGAYRLHNFLGIEGDDIQTIAKIVQLHPDFQPRTYLDLRVEVIGDQRARISVNDCPALQEGDSLNWFAQMSYEPHPALNALVRMINPRASCRAVDDPGGARYAWDVMIDPAAEPLAPPAEFEAVKAGRSLAFQFEQRRLLRT</sequence>
<dbReference type="STRING" id="465721.ACG33_03785"/>
<keyword evidence="2" id="KW-1185">Reference proteome</keyword>
<dbReference type="OrthoDB" id="7057154at2"/>
<dbReference type="RefSeq" id="WP_066918835.1">
    <property type="nucleotide sequence ID" value="NZ_CP011971.1"/>
</dbReference>
<dbReference type="PATRIC" id="fig|465721.4.peg.810"/>
<proteinExistence type="predicted"/>
<organism evidence="1 2">
    <name type="scientific">Steroidobacter denitrificans</name>
    <dbReference type="NCBI Taxonomy" id="465721"/>
    <lineage>
        <taxon>Bacteria</taxon>
        <taxon>Pseudomonadati</taxon>
        <taxon>Pseudomonadota</taxon>
        <taxon>Gammaproteobacteria</taxon>
        <taxon>Steroidobacterales</taxon>
        <taxon>Steroidobacteraceae</taxon>
        <taxon>Steroidobacter</taxon>
    </lineage>
</organism>
<accession>A0A127F9K5</accession>
<dbReference type="KEGG" id="sdf:ACG33_03785"/>
<dbReference type="EMBL" id="CP011971">
    <property type="protein sequence ID" value="AMN46239.1"/>
    <property type="molecule type" value="Genomic_DNA"/>
</dbReference>
<evidence type="ECO:0000313" key="2">
    <source>
        <dbReference type="Proteomes" id="UP000070250"/>
    </source>
</evidence>